<sequence length="122" mass="13575">MGEEVSWRVKNNNKFLKVDFSNVKSDVAAVLVAKNAFNSCIPCENKTVRALVVVNGGQITPMAMREIMEMGKNVQDKLKKSAIVGVVGMLSLLFRIYMSYTGSKLRFFTDESAALEYILSDN</sequence>
<feature type="transmembrane region" description="Helical" evidence="1">
    <location>
        <begin position="82"/>
        <end position="100"/>
    </location>
</feature>
<keyword evidence="1" id="KW-0812">Transmembrane</keyword>
<keyword evidence="1" id="KW-0472">Membrane</keyword>
<dbReference type="Proteomes" id="UP000745859">
    <property type="component" value="Unassembled WGS sequence"/>
</dbReference>
<proteinExistence type="predicted"/>
<dbReference type="EMBL" id="JAASQL010000001">
    <property type="protein sequence ID" value="NIJ43957.1"/>
    <property type="molecule type" value="Genomic_DNA"/>
</dbReference>
<evidence type="ECO:0000313" key="2">
    <source>
        <dbReference type="EMBL" id="NIJ43957.1"/>
    </source>
</evidence>
<comment type="caution">
    <text evidence="2">The sequence shown here is derived from an EMBL/GenBank/DDBJ whole genome shotgun (WGS) entry which is preliminary data.</text>
</comment>
<dbReference type="InterPro" id="IPR038396">
    <property type="entry name" value="SpoIIAA-like_sf"/>
</dbReference>
<evidence type="ECO:0000313" key="3">
    <source>
        <dbReference type="Proteomes" id="UP000745859"/>
    </source>
</evidence>
<dbReference type="RefSeq" id="WP_167183096.1">
    <property type="nucleotide sequence ID" value="NZ_JAASQL010000001.1"/>
</dbReference>
<accession>A0ABX0U517</accession>
<dbReference type="Gene3D" id="3.40.50.10600">
    <property type="entry name" value="SpoIIaa-like domains"/>
    <property type="match status" value="1"/>
</dbReference>
<keyword evidence="3" id="KW-1185">Reference proteome</keyword>
<name>A0ABX0U517_9FLAO</name>
<organism evidence="2 3">
    <name type="scientific">Wenyingzhuangia heitensis</name>
    <dbReference type="NCBI Taxonomy" id="1487859"/>
    <lineage>
        <taxon>Bacteria</taxon>
        <taxon>Pseudomonadati</taxon>
        <taxon>Bacteroidota</taxon>
        <taxon>Flavobacteriia</taxon>
        <taxon>Flavobacteriales</taxon>
        <taxon>Flavobacteriaceae</taxon>
        <taxon>Wenyingzhuangia</taxon>
    </lineage>
</organism>
<keyword evidence="1" id="KW-1133">Transmembrane helix</keyword>
<protein>
    <submittedName>
        <fullName evidence="2">Uncharacterized protein</fullName>
    </submittedName>
</protein>
<gene>
    <name evidence="2" type="ORF">FHR24_000396</name>
</gene>
<evidence type="ECO:0000256" key="1">
    <source>
        <dbReference type="SAM" id="Phobius"/>
    </source>
</evidence>
<reference evidence="2 3" key="1">
    <citation type="submission" date="2020-03" db="EMBL/GenBank/DDBJ databases">
        <title>Genomic Encyclopedia of Type Strains, Phase IV (KMG-IV): sequencing the most valuable type-strain genomes for metagenomic binning, comparative biology and taxonomic classification.</title>
        <authorList>
            <person name="Goeker M."/>
        </authorList>
    </citation>
    <scope>NUCLEOTIDE SEQUENCE [LARGE SCALE GENOMIC DNA]</scope>
    <source>
        <strain evidence="2 3">DSM 101599</strain>
    </source>
</reference>